<evidence type="ECO:0000256" key="6">
    <source>
        <dbReference type="ARBA" id="ARBA00022576"/>
    </source>
</evidence>
<evidence type="ECO:0000256" key="8">
    <source>
        <dbReference type="ARBA" id="ARBA00022679"/>
    </source>
</evidence>
<dbReference type="GO" id="GO:0042802">
    <property type="term" value="F:identical protein binding"/>
    <property type="evidence" value="ECO:0007669"/>
    <property type="project" value="TreeGrafter"/>
</dbReference>
<dbReference type="Proteomes" id="UP000526307">
    <property type="component" value="Unassembled WGS sequence"/>
</dbReference>
<proteinExistence type="inferred from homology"/>
<accession>A0A7Y9B0P5</accession>
<dbReference type="NCBIfam" id="NF001080">
    <property type="entry name" value="PRK00121.2-2"/>
    <property type="match status" value="1"/>
</dbReference>
<dbReference type="PROSITE" id="PS51625">
    <property type="entry name" value="SAM_MT_TRMB"/>
    <property type="match status" value="1"/>
</dbReference>
<feature type="binding site" evidence="12">
    <location>
        <position position="118"/>
    </location>
    <ligand>
        <name>S-adenosyl-L-methionine</name>
        <dbReference type="ChEBI" id="CHEBI:59789"/>
    </ligand>
</feature>
<dbReference type="InterPro" id="IPR015422">
    <property type="entry name" value="PyrdxlP-dep_Trfase_small"/>
</dbReference>
<dbReference type="AlphaFoldDB" id="A0A7Y9B0P5"/>
<dbReference type="HAMAP" id="MF_01057">
    <property type="entry name" value="tRNA_methyltr_TrmB"/>
    <property type="match status" value="1"/>
</dbReference>
<comment type="pathway">
    <text evidence="12">tRNA modification; N(7)-methylguanine-tRNA biosynthesis.</text>
</comment>
<dbReference type="EMBL" id="JABXYR010000001">
    <property type="protein sequence ID" value="NWO23092.1"/>
    <property type="molecule type" value="Genomic_DNA"/>
</dbReference>
<keyword evidence="15" id="KW-1185">Reference proteome</keyword>
<dbReference type="Pfam" id="PF02390">
    <property type="entry name" value="Methyltransf_4"/>
    <property type="match status" value="1"/>
</dbReference>
<dbReference type="Gene3D" id="3.40.50.150">
    <property type="entry name" value="Vaccinia Virus protein VP39"/>
    <property type="match status" value="1"/>
</dbReference>
<evidence type="ECO:0000256" key="11">
    <source>
        <dbReference type="ARBA" id="ARBA00022898"/>
    </source>
</evidence>
<evidence type="ECO:0000313" key="15">
    <source>
        <dbReference type="Proteomes" id="UP000526307"/>
    </source>
</evidence>
<dbReference type="SUPFAM" id="SSF53335">
    <property type="entry name" value="S-adenosyl-L-methionine-dependent methyltransferases"/>
    <property type="match status" value="1"/>
</dbReference>
<dbReference type="SUPFAM" id="SSF53383">
    <property type="entry name" value="PLP-dependent transferases"/>
    <property type="match status" value="1"/>
</dbReference>
<feature type="binding site" evidence="12">
    <location>
        <position position="154"/>
    </location>
    <ligand>
        <name>substrate</name>
    </ligand>
</feature>
<dbReference type="InterPro" id="IPR015424">
    <property type="entry name" value="PyrdxlP-dep_Trfase"/>
</dbReference>
<evidence type="ECO:0000256" key="5">
    <source>
        <dbReference type="ARBA" id="ARBA00011738"/>
    </source>
</evidence>
<keyword evidence="11" id="KW-0663">Pyridoxal phosphate</keyword>
<feature type="binding site" evidence="12">
    <location>
        <position position="122"/>
    </location>
    <ligand>
        <name>substrate</name>
    </ligand>
</feature>
<dbReference type="EC" id="2.1.1.33" evidence="12"/>
<evidence type="ECO:0000256" key="1">
    <source>
        <dbReference type="ARBA" id="ARBA00000142"/>
    </source>
</evidence>
<dbReference type="GO" id="GO:0008483">
    <property type="term" value="F:transaminase activity"/>
    <property type="evidence" value="ECO:0007669"/>
    <property type="project" value="UniProtKB-KW"/>
</dbReference>
<comment type="cofactor">
    <cofactor evidence="2">
        <name>pyridoxal 5'-phosphate</name>
        <dbReference type="ChEBI" id="CHEBI:597326"/>
    </cofactor>
</comment>
<sequence>MRQRKVKNLEEKYAGFEDILVYKPEEVRGNWAERSGHSKGIYLEVGCGKGRFISQLAEREPDNFFIAVEGNRSVMLRALEKVRELGLSNVVFVPNFIVDLHDWFEDGEIDGIYLNFSDPLPKNCSAKKRLTYRGKLRQYFDVLNESGVVRFKTDNTNLFNYSINEVIASDLRITKFTRDLHASPYNDDNIMTEYEGKFSGKGFNIKMMEISRIRKKGETMGLAALNGRVIPAQDKVFGISGRAKDAIKAKGHENVANATIGALLDDDGRLIVLSSVDEAVKNLKPVQYAEYAPIAGIPGFKEAATKAALGDFKTDRHIGVVATPGGTGALRNTIANYSCPGDKILTHDWCWPNYQNIAAEQGRGFETFEMFDEAGKFNFADLEYKINKLLRIQDRLVLILNTPANNPTGYSLSVYEWQQVVAILNRVPDDRIVALLVDIAYIDFAGDEKEVRAFLPELEELRSNVLPILAYSASKTFTFYGFRCAAMLCLADDEETADEFVRVCSYSSRSSWSNSPRGPQEVIAEIYSDAELLAKVDEERKGFREMLLSRGRAFEDAAGKVGLKIVPFRAGFFVSIPCEDPDAVCKRLEENDVYCVPMDKGVRVSIASISETKCGKVPAIIKQALDSFK</sequence>
<name>A0A7Y9B0P5_9FIRM</name>
<organism evidence="14 15">
    <name type="scientific">Mogibacterium timidum</name>
    <dbReference type="NCBI Taxonomy" id="35519"/>
    <lineage>
        <taxon>Bacteria</taxon>
        <taxon>Bacillati</taxon>
        <taxon>Bacillota</taxon>
        <taxon>Clostridia</taxon>
        <taxon>Peptostreptococcales</taxon>
        <taxon>Anaerovoracaceae</taxon>
        <taxon>Mogibacterium</taxon>
    </lineage>
</organism>
<dbReference type="Gene3D" id="3.90.1150.10">
    <property type="entry name" value="Aspartate Aminotransferase, domain 1"/>
    <property type="match status" value="1"/>
</dbReference>
<dbReference type="PANTHER" id="PTHR11879:SF22">
    <property type="entry name" value="ASPARTATE AMINOTRANSFERASE, MITOCHONDRIAL"/>
    <property type="match status" value="1"/>
</dbReference>
<dbReference type="Gene3D" id="3.40.640.10">
    <property type="entry name" value="Type I PLP-dependent aspartate aminotransferase-like (Major domain)"/>
    <property type="match status" value="1"/>
</dbReference>
<dbReference type="CDD" id="cd02440">
    <property type="entry name" value="AdoMet_MTases"/>
    <property type="match status" value="1"/>
</dbReference>
<gene>
    <name evidence="12 14" type="primary">trmB</name>
    <name evidence="14" type="ORF">HW270_03220</name>
</gene>
<evidence type="ECO:0000256" key="2">
    <source>
        <dbReference type="ARBA" id="ARBA00001933"/>
    </source>
</evidence>
<evidence type="ECO:0000313" key="14">
    <source>
        <dbReference type="EMBL" id="NWO23092.1"/>
    </source>
</evidence>
<keyword evidence="7 12" id="KW-0489">Methyltransferase</keyword>
<evidence type="ECO:0000256" key="7">
    <source>
        <dbReference type="ARBA" id="ARBA00022603"/>
    </source>
</evidence>
<feature type="binding site" evidence="12">
    <location>
        <position position="44"/>
    </location>
    <ligand>
        <name>S-adenosyl-L-methionine</name>
        <dbReference type="ChEBI" id="CHEBI:59789"/>
    </ligand>
</feature>
<reference evidence="14 15" key="1">
    <citation type="submission" date="2020-06" db="EMBL/GenBank/DDBJ databases">
        <title>Mogibacterium timidum strain W9173 genomic sequence.</title>
        <authorList>
            <person name="Wade W.G."/>
            <person name="Johnston C.D."/>
            <person name="Chen T."/>
            <person name="Dewhirst F.E."/>
        </authorList>
    </citation>
    <scope>NUCLEOTIDE SEQUENCE [LARGE SCALE GENOMIC DNA]</scope>
    <source>
        <strain evidence="14 15">W9173</strain>
    </source>
</reference>
<evidence type="ECO:0000256" key="3">
    <source>
        <dbReference type="ARBA" id="ARBA00003015"/>
    </source>
</evidence>
<dbReference type="GO" id="GO:0008176">
    <property type="term" value="F:tRNA (guanine(46)-N7)-methyltransferase activity"/>
    <property type="evidence" value="ECO:0007669"/>
    <property type="project" value="UniProtKB-UniRule"/>
</dbReference>
<evidence type="ECO:0000259" key="13">
    <source>
        <dbReference type="Pfam" id="PF00155"/>
    </source>
</evidence>
<protein>
    <recommendedName>
        <fullName evidence="12">tRNA (guanine-N(7)-)-methyltransferase</fullName>
        <ecNumber evidence="12">2.1.1.33</ecNumber>
    </recommendedName>
    <alternativeName>
        <fullName evidence="12">tRNA (guanine(46)-N(7))-methyltransferase</fullName>
    </alternativeName>
    <alternativeName>
        <fullName evidence="12">tRNA(m7G46)-methyltransferase</fullName>
    </alternativeName>
</protein>
<dbReference type="InterPro" id="IPR004839">
    <property type="entry name" value="Aminotransferase_I/II_large"/>
</dbReference>
<dbReference type="PANTHER" id="PTHR11879">
    <property type="entry name" value="ASPARTATE AMINOTRANSFERASE"/>
    <property type="match status" value="1"/>
</dbReference>
<comment type="subunit">
    <text evidence="5">Homodimer.</text>
</comment>
<dbReference type="GO" id="GO:0006520">
    <property type="term" value="P:amino acid metabolic process"/>
    <property type="evidence" value="ECO:0007669"/>
    <property type="project" value="InterPro"/>
</dbReference>
<keyword evidence="10 12" id="KW-0819">tRNA processing</keyword>
<feature type="domain" description="Aminotransferase class I/classII large" evidence="13">
    <location>
        <begin position="258"/>
        <end position="615"/>
    </location>
</feature>
<keyword evidence="9 12" id="KW-0949">S-adenosyl-L-methionine</keyword>
<keyword evidence="6" id="KW-0032">Aminotransferase</keyword>
<comment type="similarity">
    <text evidence="4">Belongs to the class-I pyridoxal-phosphate-dependent aminotransferase family.</text>
</comment>
<dbReference type="CDD" id="cd00609">
    <property type="entry name" value="AAT_like"/>
    <property type="match status" value="1"/>
</dbReference>
<dbReference type="Pfam" id="PF00155">
    <property type="entry name" value="Aminotran_1_2"/>
    <property type="match status" value="1"/>
</dbReference>
<dbReference type="InterPro" id="IPR055361">
    <property type="entry name" value="tRNA_methyltr_TrmB_bact"/>
</dbReference>
<dbReference type="InterPro" id="IPR029063">
    <property type="entry name" value="SAM-dependent_MTases_sf"/>
</dbReference>
<comment type="caution">
    <text evidence="14">The sequence shown here is derived from an EMBL/GenBank/DDBJ whole genome shotgun (WGS) entry which is preliminary data.</text>
</comment>
<comment type="catalytic activity">
    <reaction evidence="1 12">
        <text>guanosine(46) in tRNA + S-adenosyl-L-methionine = N(7)-methylguanosine(46) in tRNA + S-adenosyl-L-homocysteine</text>
        <dbReference type="Rhea" id="RHEA:42708"/>
        <dbReference type="Rhea" id="RHEA-COMP:10188"/>
        <dbReference type="Rhea" id="RHEA-COMP:10189"/>
        <dbReference type="ChEBI" id="CHEBI:57856"/>
        <dbReference type="ChEBI" id="CHEBI:59789"/>
        <dbReference type="ChEBI" id="CHEBI:74269"/>
        <dbReference type="ChEBI" id="CHEBI:74480"/>
        <dbReference type="EC" id="2.1.1.33"/>
    </reaction>
</comment>
<feature type="binding site" evidence="12">
    <location>
        <begin position="192"/>
        <end position="195"/>
    </location>
    <ligand>
        <name>substrate</name>
    </ligand>
</feature>
<evidence type="ECO:0000256" key="10">
    <source>
        <dbReference type="ARBA" id="ARBA00022694"/>
    </source>
</evidence>
<evidence type="ECO:0000256" key="4">
    <source>
        <dbReference type="ARBA" id="ARBA00007441"/>
    </source>
</evidence>
<dbReference type="NCBIfam" id="TIGR00091">
    <property type="entry name" value="tRNA (guanosine(46)-N7)-methyltransferase TrmB"/>
    <property type="match status" value="1"/>
</dbReference>
<comment type="function">
    <text evidence="3 12">Catalyzes the formation of N(7)-methylguanine at position 46 (m7G46) in tRNA.</text>
</comment>
<evidence type="ECO:0000256" key="9">
    <source>
        <dbReference type="ARBA" id="ARBA00022691"/>
    </source>
</evidence>
<dbReference type="InterPro" id="IPR000796">
    <property type="entry name" value="Asp_trans"/>
</dbReference>
<comment type="caution">
    <text evidence="12">Lacks conserved residue(s) required for the propagation of feature annotation.</text>
</comment>
<dbReference type="GO" id="GO:0030170">
    <property type="term" value="F:pyridoxal phosphate binding"/>
    <property type="evidence" value="ECO:0007669"/>
    <property type="project" value="InterPro"/>
</dbReference>
<keyword evidence="8 12" id="KW-0808">Transferase</keyword>
<dbReference type="UniPathway" id="UPA00989"/>
<dbReference type="InterPro" id="IPR003358">
    <property type="entry name" value="tRNA_(Gua-N-7)_MeTrfase_Trmb"/>
</dbReference>
<comment type="similarity">
    <text evidence="12">Belongs to the class I-like SAM-binding methyltransferase superfamily. TrmB family.</text>
</comment>
<feature type="binding site" evidence="12">
    <location>
        <position position="69"/>
    </location>
    <ligand>
        <name>S-adenosyl-L-methionine</name>
        <dbReference type="ChEBI" id="CHEBI:59789"/>
    </ligand>
</feature>
<dbReference type="RefSeq" id="WP_178978302.1">
    <property type="nucleotide sequence ID" value="NZ_JABXYR010000001.1"/>
</dbReference>
<evidence type="ECO:0000256" key="12">
    <source>
        <dbReference type="HAMAP-Rule" id="MF_01057"/>
    </source>
</evidence>
<dbReference type="InterPro" id="IPR015421">
    <property type="entry name" value="PyrdxlP-dep_Trfase_major"/>
</dbReference>